<dbReference type="PANTHER" id="PTHR21320">
    <property type="entry name" value="CYTOCHROME C OXIDASE ASSEMBLY PROTEIN COX11-RELATED"/>
    <property type="match status" value="1"/>
</dbReference>
<dbReference type="Pfam" id="PF04442">
    <property type="entry name" value="CtaG_Cox11"/>
    <property type="match status" value="1"/>
</dbReference>
<comment type="caution">
    <text evidence="8">The sequence shown here is derived from an EMBL/GenBank/DDBJ whole genome shotgun (WGS) entry which is preliminary data.</text>
</comment>
<evidence type="ECO:0000256" key="6">
    <source>
        <dbReference type="SAM" id="MobiDB-lite"/>
    </source>
</evidence>
<dbReference type="SUPFAM" id="SSF110111">
    <property type="entry name" value="Ctag/Cox11"/>
    <property type="match status" value="1"/>
</dbReference>
<dbReference type="GO" id="GO:0005743">
    <property type="term" value="C:mitochondrial inner membrane"/>
    <property type="evidence" value="ECO:0007669"/>
    <property type="project" value="UniProtKB-SubCell"/>
</dbReference>
<feature type="region of interest" description="Disordered" evidence="6">
    <location>
        <begin position="194"/>
        <end position="234"/>
    </location>
</feature>
<keyword evidence="3 7" id="KW-0812">Transmembrane</keyword>
<accession>A0ABD3PIN5</accession>
<proteinExistence type="inferred from homology"/>
<keyword evidence="9" id="KW-1185">Reference proteome</keyword>
<evidence type="ECO:0000256" key="4">
    <source>
        <dbReference type="ARBA" id="ARBA00022989"/>
    </source>
</evidence>
<dbReference type="Gene3D" id="2.60.370.10">
    <property type="entry name" value="Ctag/Cox11"/>
    <property type="match status" value="1"/>
</dbReference>
<feature type="region of interest" description="Disordered" evidence="6">
    <location>
        <begin position="481"/>
        <end position="510"/>
    </location>
</feature>
<evidence type="ECO:0000313" key="9">
    <source>
        <dbReference type="Proteomes" id="UP001530315"/>
    </source>
</evidence>
<organism evidence="8 9">
    <name type="scientific">Stephanodiscus triporus</name>
    <dbReference type="NCBI Taxonomy" id="2934178"/>
    <lineage>
        <taxon>Eukaryota</taxon>
        <taxon>Sar</taxon>
        <taxon>Stramenopiles</taxon>
        <taxon>Ochrophyta</taxon>
        <taxon>Bacillariophyta</taxon>
        <taxon>Coscinodiscophyceae</taxon>
        <taxon>Thalassiosirophycidae</taxon>
        <taxon>Stephanodiscales</taxon>
        <taxon>Stephanodiscaceae</taxon>
        <taxon>Stephanodiscus</taxon>
    </lineage>
</organism>
<sequence>MSLARMDRRRHPRGTAGPDNDDTALDVDVNDPGKAATPAPPMEDAKTACSAGDARLWTAVAAATAGGGQGAGEDDAAAVVVVVVVVFPPRPQSSTTSPAAAMAACTSRSLPSSEARSRQSPWGVRHSDSSPRTSSSLIRDGCGSEEPDDGCRGRGGVCFCCRCCRAAGGCRGSRGGGSNAIAVDDNDINDIIDLGRADDNNDDNVSQPSSFGAPPMSISWSSGGPRPDDDDDRPMKALMRIEYPDDDDDNDNDDRGEHQRREFIIPTSLFLPHLDGAAGGANALTTGMIFDEGDADKRNSGSRMTRADINNKQPHPSPIPTDGLDHMLGGGGGRMMRPPSLLLLPSRTSLLKTRRRCGVDPPLLPPPARRGLGSEIPPPASASAEARLLLLAERRKAALAQRRAYEHYRRRDGIVDDAAAGPNANANAHTTQRERNVRLAWYAAATVIGALGATYAAVPLYKVFCQTTGFGGTTQRVSLSDWAERREARESSSSSSSSSPSSNGGGGGGSGISRAMWERLISASNVPREMLPGGGGSAGAGVGVGGGHARTWTDEEAAAKLASLRPRRDGKLITVRFDSTVGDVLPWTFVPAQLDVKVVPGETALSFFTATNKSDRAITGVATYNVHPPKVGLYFNKIQCFCFEEQRLLPGETVDMPVFFFIDPEIVDDPQLRHVNNITLSYTFFQTDVDYDEDEDEDEEDGADEDVEQVAAA</sequence>
<dbReference type="Proteomes" id="UP001530315">
    <property type="component" value="Unassembled WGS sequence"/>
</dbReference>
<comment type="function">
    <text evidence="1">Exerts its effect at some terminal stage of cytochrome c oxidase synthesis, probably by being involved in the insertion of the copper B into subunit I.</text>
</comment>
<feature type="region of interest" description="Disordered" evidence="6">
    <location>
        <begin position="294"/>
        <end position="321"/>
    </location>
</feature>
<evidence type="ECO:0000256" key="5">
    <source>
        <dbReference type="ARBA" id="ARBA00023136"/>
    </source>
</evidence>
<dbReference type="PANTHER" id="PTHR21320:SF3">
    <property type="entry name" value="CYTOCHROME C OXIDASE ASSEMBLY PROTEIN COX11, MITOCHONDRIAL-RELATED"/>
    <property type="match status" value="1"/>
</dbReference>
<feature type="compositionally biased region" description="Polar residues" evidence="6">
    <location>
        <begin position="110"/>
        <end position="120"/>
    </location>
</feature>
<feature type="region of interest" description="Disordered" evidence="6">
    <location>
        <begin position="356"/>
        <end position="377"/>
    </location>
</feature>
<evidence type="ECO:0008006" key="10">
    <source>
        <dbReference type="Google" id="ProtNLM"/>
    </source>
</evidence>
<keyword evidence="5 7" id="KW-0472">Membrane</keyword>
<feature type="compositionally biased region" description="Low complexity" evidence="6">
    <location>
        <begin position="491"/>
        <end position="502"/>
    </location>
</feature>
<evidence type="ECO:0000256" key="2">
    <source>
        <dbReference type="ARBA" id="ARBA00004243"/>
    </source>
</evidence>
<comment type="subcellular location">
    <subcellularLocation>
        <location evidence="2">Mitochondrion inner membrane</location>
        <topology evidence="2">Single-pass membrane protein</topology>
        <orientation evidence="2">Intermembrane side</orientation>
    </subcellularLocation>
</comment>
<dbReference type="InterPro" id="IPR007533">
    <property type="entry name" value="Cyt_c_oxidase_assmbl_CtaG"/>
</dbReference>
<reference evidence="8 9" key="1">
    <citation type="submission" date="2024-10" db="EMBL/GenBank/DDBJ databases">
        <title>Updated reference genomes for cyclostephanoid diatoms.</title>
        <authorList>
            <person name="Roberts W.R."/>
            <person name="Alverson A.J."/>
        </authorList>
    </citation>
    <scope>NUCLEOTIDE SEQUENCE [LARGE SCALE GENOMIC DNA]</scope>
    <source>
        <strain evidence="8 9">AJA276-08</strain>
    </source>
</reference>
<dbReference type="HAMAP" id="MF_00155">
    <property type="entry name" value="CtaG"/>
    <property type="match status" value="1"/>
</dbReference>
<feature type="transmembrane region" description="Helical" evidence="7">
    <location>
        <begin position="439"/>
        <end position="458"/>
    </location>
</feature>
<dbReference type="AlphaFoldDB" id="A0ABD3PIN5"/>
<evidence type="ECO:0000256" key="1">
    <source>
        <dbReference type="ARBA" id="ARBA00004007"/>
    </source>
</evidence>
<name>A0ABD3PIN5_9STRA</name>
<dbReference type="InterPro" id="IPR023471">
    <property type="entry name" value="CtaG/Cox11_dom_sf"/>
</dbReference>
<evidence type="ECO:0000256" key="3">
    <source>
        <dbReference type="ARBA" id="ARBA00022692"/>
    </source>
</evidence>
<feature type="compositionally biased region" description="Acidic residues" evidence="6">
    <location>
        <begin position="19"/>
        <end position="29"/>
    </location>
</feature>
<feature type="region of interest" description="Disordered" evidence="6">
    <location>
        <begin position="1"/>
        <end position="49"/>
    </location>
</feature>
<feature type="region of interest" description="Disordered" evidence="6">
    <location>
        <begin position="690"/>
        <end position="713"/>
    </location>
</feature>
<dbReference type="EMBL" id="JALLAZ020000792">
    <property type="protein sequence ID" value="KAL3787161.1"/>
    <property type="molecule type" value="Genomic_DNA"/>
</dbReference>
<gene>
    <name evidence="8" type="ORF">ACHAW5_004731</name>
</gene>
<evidence type="ECO:0000256" key="7">
    <source>
        <dbReference type="SAM" id="Phobius"/>
    </source>
</evidence>
<evidence type="ECO:0000313" key="8">
    <source>
        <dbReference type="EMBL" id="KAL3787161.1"/>
    </source>
</evidence>
<keyword evidence="4 7" id="KW-1133">Transmembrane helix</keyword>
<feature type="region of interest" description="Disordered" evidence="6">
    <location>
        <begin position="108"/>
        <end position="150"/>
    </location>
</feature>
<protein>
    <recommendedName>
        <fullName evidence="10">Cytochrome c oxidase assembly protein COX11</fullName>
    </recommendedName>
</protein>
<dbReference type="FunFam" id="2.60.370.10:FF:000001">
    <property type="entry name" value="COX11 cytochrome c oxidase assembly homolog"/>
    <property type="match status" value="1"/>
</dbReference>